<accession>H2C3P3</accession>
<sequence length="82" mass="9603">MRRLYVFSIPKGEDSEEFDLEILDSIAQKFSLGTLKYYNKKRSRRFTYLYGRFSKGSVVVKMGDSLAMALIKARERKEIRLG</sequence>
<evidence type="ECO:0000313" key="1">
    <source>
        <dbReference type="EMBL" id="EHP70864.1"/>
    </source>
</evidence>
<proteinExistence type="predicted"/>
<dbReference type="HOGENOM" id="CLU_194240_0_0_2"/>
<evidence type="ECO:0000313" key="2">
    <source>
        <dbReference type="Proteomes" id="UP000003980"/>
    </source>
</evidence>
<keyword evidence="2" id="KW-1185">Reference proteome</keyword>
<protein>
    <submittedName>
        <fullName evidence="1">Uncharacterized protein</fullName>
    </submittedName>
</protein>
<name>H2C3P3_9CREN</name>
<reference evidence="1 2" key="1">
    <citation type="submission" date="2012-01" db="EMBL/GenBank/DDBJ databases">
        <title>Improved High-Quality Draft sequence of Metallosphaera yellowstonensis MK1.</title>
        <authorList>
            <consortium name="US DOE Joint Genome Institute"/>
            <person name="Lucas S."/>
            <person name="Han J."/>
            <person name="Cheng J.-F."/>
            <person name="Goodwin L."/>
            <person name="Pitluck S."/>
            <person name="Peters L."/>
            <person name="Teshima H."/>
            <person name="Detter J.C."/>
            <person name="Han C."/>
            <person name="Tapia R."/>
            <person name="Land M."/>
            <person name="Hauser L."/>
            <person name="Kyrpides N."/>
            <person name="Kozubal M."/>
            <person name="Macur R.E."/>
            <person name="Jay Z."/>
            <person name="Inskeep W."/>
            <person name="Woyke T."/>
        </authorList>
    </citation>
    <scope>NUCLEOTIDE SEQUENCE [LARGE SCALE GENOMIC DNA]</scope>
    <source>
        <strain evidence="1 2">MK1</strain>
    </source>
</reference>
<organism evidence="1 2">
    <name type="scientific">Metallosphaera yellowstonensis MK1</name>
    <dbReference type="NCBI Taxonomy" id="671065"/>
    <lineage>
        <taxon>Archaea</taxon>
        <taxon>Thermoproteota</taxon>
        <taxon>Thermoprotei</taxon>
        <taxon>Sulfolobales</taxon>
        <taxon>Sulfolobaceae</taxon>
        <taxon>Metallosphaera</taxon>
    </lineage>
</organism>
<gene>
    <name evidence="1" type="ORF">MetMK1DRAFT_00013680</name>
</gene>
<dbReference type="AlphaFoldDB" id="H2C3P3"/>
<dbReference type="EMBL" id="JH597761">
    <property type="protein sequence ID" value="EHP70864.1"/>
    <property type="molecule type" value="Genomic_DNA"/>
</dbReference>
<dbReference type="OrthoDB" id="38293at2157"/>
<dbReference type="RefSeq" id="WP_009071771.1">
    <property type="nucleotide sequence ID" value="NZ_JH597761.1"/>
</dbReference>
<dbReference type="Proteomes" id="UP000003980">
    <property type="component" value="Unassembled WGS sequence"/>
</dbReference>